<keyword evidence="2" id="KW-1133">Transmembrane helix</keyword>
<feature type="transmembrane region" description="Helical" evidence="2">
    <location>
        <begin position="70"/>
        <end position="89"/>
    </location>
</feature>
<evidence type="ECO:0000256" key="1">
    <source>
        <dbReference type="SAM" id="MobiDB-lite"/>
    </source>
</evidence>
<feature type="domain" description="DUF7937" evidence="4">
    <location>
        <begin position="1"/>
        <end position="150"/>
    </location>
</feature>
<keyword evidence="2" id="KW-0472">Membrane</keyword>
<evidence type="ECO:0000313" key="6">
    <source>
        <dbReference type="Proteomes" id="UP001157091"/>
    </source>
</evidence>
<name>A0ABQ6I6G1_9MICO</name>
<evidence type="ECO:0000259" key="4">
    <source>
        <dbReference type="Pfam" id="PF25592"/>
    </source>
</evidence>
<dbReference type="Pfam" id="PF25592">
    <property type="entry name" value="DUF7937"/>
    <property type="match status" value="1"/>
</dbReference>
<feature type="compositionally biased region" description="Low complexity" evidence="1">
    <location>
        <begin position="262"/>
        <end position="278"/>
    </location>
</feature>
<keyword evidence="2" id="KW-0812">Transmembrane</keyword>
<proteinExistence type="predicted"/>
<feature type="compositionally biased region" description="Low complexity" evidence="1">
    <location>
        <begin position="210"/>
        <end position="253"/>
    </location>
</feature>
<gene>
    <name evidence="5" type="ORF">GCM10025864_32970</name>
</gene>
<dbReference type="EMBL" id="BSUK01000001">
    <property type="protein sequence ID" value="GMA25538.1"/>
    <property type="molecule type" value="Genomic_DNA"/>
</dbReference>
<dbReference type="Pfam" id="PF25591">
    <property type="entry name" value="LRV_2"/>
    <property type="match status" value="1"/>
</dbReference>
<protein>
    <submittedName>
        <fullName evidence="5">Uncharacterized protein</fullName>
    </submittedName>
</protein>
<reference evidence="6" key="1">
    <citation type="journal article" date="2019" name="Int. J. Syst. Evol. Microbiol.">
        <title>The Global Catalogue of Microorganisms (GCM) 10K type strain sequencing project: providing services to taxonomists for standard genome sequencing and annotation.</title>
        <authorList>
            <consortium name="The Broad Institute Genomics Platform"/>
            <consortium name="The Broad Institute Genome Sequencing Center for Infectious Disease"/>
            <person name="Wu L."/>
            <person name="Ma J."/>
        </authorList>
    </citation>
    <scope>NUCLEOTIDE SEQUENCE [LARGE SCALE GENOMIC DNA]</scope>
    <source>
        <strain evidence="6">NBRC 106348</strain>
    </source>
</reference>
<feature type="domain" description="Leucine rich repeat variant" evidence="3">
    <location>
        <begin position="287"/>
        <end position="346"/>
    </location>
</feature>
<feature type="transmembrane region" description="Helical" evidence="2">
    <location>
        <begin position="131"/>
        <end position="151"/>
    </location>
</feature>
<feature type="transmembrane region" description="Helical" evidence="2">
    <location>
        <begin position="101"/>
        <end position="119"/>
    </location>
</feature>
<evidence type="ECO:0000313" key="5">
    <source>
        <dbReference type="EMBL" id="GMA25538.1"/>
    </source>
</evidence>
<dbReference type="Proteomes" id="UP001157091">
    <property type="component" value="Unassembled WGS sequence"/>
</dbReference>
<dbReference type="InterPro" id="IPR057697">
    <property type="entry name" value="DUF7937"/>
</dbReference>
<accession>A0ABQ6I6G1</accession>
<comment type="caution">
    <text evidence="5">The sequence shown here is derived from an EMBL/GenBank/DDBJ whole genome shotgun (WGS) entry which is preliminary data.</text>
</comment>
<evidence type="ECO:0000259" key="3">
    <source>
        <dbReference type="Pfam" id="PF25591"/>
    </source>
</evidence>
<sequence length="350" mass="35418">MLVPALGAVAAGAAFRRGLADGAADDARTGVNGVVRDTLLLLTLVAALIAIGYAVVLGGDAHGTRAATSVVVTLVSSGAVAVLAALAWASSRREDAASRGLAWLVVGTAVVLGTVAVSVDAWKVVGVPVELALVAYGLPALLLLALLGPSVQEWGSSTRVEATGASTAYEWTPRPRRAPRPAKAAVPARAAEEHAPVETSVAPVDAPAHPTEAPVAAWPVAEEPSSAAEPAWSEPEPVEPAAAAQAPAAASEPQPEPEPVHASQPEPEPARAAADAQSTTVLPVAGYTAEQAADPSTPLEVLAQIAEHAPALRPYVASNPSTYTALLDWLGALGDPAVDAALQARPDRRR</sequence>
<feature type="transmembrane region" description="Helical" evidence="2">
    <location>
        <begin position="38"/>
        <end position="58"/>
    </location>
</feature>
<feature type="region of interest" description="Disordered" evidence="1">
    <location>
        <begin position="166"/>
        <end position="294"/>
    </location>
</feature>
<dbReference type="InterPro" id="IPR057893">
    <property type="entry name" value="LRV_2"/>
</dbReference>
<evidence type="ECO:0000256" key="2">
    <source>
        <dbReference type="SAM" id="Phobius"/>
    </source>
</evidence>
<keyword evidence="6" id="KW-1185">Reference proteome</keyword>
<organism evidence="5 6">
    <name type="scientific">Luteimicrobium album</name>
    <dbReference type="NCBI Taxonomy" id="1054550"/>
    <lineage>
        <taxon>Bacteria</taxon>
        <taxon>Bacillati</taxon>
        <taxon>Actinomycetota</taxon>
        <taxon>Actinomycetes</taxon>
        <taxon>Micrococcales</taxon>
        <taxon>Luteimicrobium</taxon>
    </lineage>
</organism>